<organism evidence="3 4">
    <name type="scientific">Candidatus Taylorbacteria bacterium RIFCSPHIGHO2_02_FULL_46_13</name>
    <dbReference type="NCBI Taxonomy" id="1802312"/>
    <lineage>
        <taxon>Bacteria</taxon>
        <taxon>Candidatus Tayloriibacteriota</taxon>
    </lineage>
</organism>
<feature type="transmembrane region" description="Helical" evidence="1">
    <location>
        <begin position="118"/>
        <end position="144"/>
    </location>
</feature>
<gene>
    <name evidence="3" type="ORF">A3C06_04260</name>
</gene>
<evidence type="ECO:0000313" key="3">
    <source>
        <dbReference type="EMBL" id="OHA27368.1"/>
    </source>
</evidence>
<name>A0A1G2MTY5_9BACT</name>
<evidence type="ECO:0000256" key="1">
    <source>
        <dbReference type="SAM" id="Phobius"/>
    </source>
</evidence>
<dbReference type="Proteomes" id="UP000177565">
    <property type="component" value="Unassembled WGS sequence"/>
</dbReference>
<evidence type="ECO:0000313" key="4">
    <source>
        <dbReference type="Proteomes" id="UP000177565"/>
    </source>
</evidence>
<dbReference type="SUPFAM" id="SSF53448">
    <property type="entry name" value="Nucleotide-diphospho-sugar transferases"/>
    <property type="match status" value="1"/>
</dbReference>
<evidence type="ECO:0000259" key="2">
    <source>
        <dbReference type="Pfam" id="PF13632"/>
    </source>
</evidence>
<keyword evidence="1" id="KW-0812">Transmembrane</keyword>
<dbReference type="AlphaFoldDB" id="A0A1G2MTY5"/>
<dbReference type="STRING" id="1802312.A3C06_04260"/>
<dbReference type="Pfam" id="PF13632">
    <property type="entry name" value="Glyco_trans_2_3"/>
    <property type="match status" value="1"/>
</dbReference>
<sequence>MYRSEVLKRIEINAPGLVIEDFNMTFEIHHKKLGRVAYLPWVRGVSRDPLCLRDYIKQVKRWNLGFWQTVRRHGIWASFFWCTLAVFIIEMLVFGVCFLVLPFLLIASLVFPNESRSFAFLFGVSAAESVLAIIALLIIADYLLTAAVALYERKPILLLYGLGFIVIRYIDNFLFLYTLPLAFIKKSDGRWVSPNR</sequence>
<feature type="domain" description="Glycosyltransferase 2-like" evidence="2">
    <location>
        <begin position="2"/>
        <end position="110"/>
    </location>
</feature>
<reference evidence="3 4" key="1">
    <citation type="journal article" date="2016" name="Nat. Commun.">
        <title>Thousands of microbial genomes shed light on interconnected biogeochemical processes in an aquifer system.</title>
        <authorList>
            <person name="Anantharaman K."/>
            <person name="Brown C.T."/>
            <person name="Hug L.A."/>
            <person name="Sharon I."/>
            <person name="Castelle C.J."/>
            <person name="Probst A.J."/>
            <person name="Thomas B.C."/>
            <person name="Singh A."/>
            <person name="Wilkins M.J."/>
            <person name="Karaoz U."/>
            <person name="Brodie E.L."/>
            <person name="Williams K.H."/>
            <person name="Hubbard S.S."/>
            <person name="Banfield J.F."/>
        </authorList>
    </citation>
    <scope>NUCLEOTIDE SEQUENCE [LARGE SCALE GENOMIC DNA]</scope>
</reference>
<accession>A0A1G2MTY5</accession>
<comment type="caution">
    <text evidence="3">The sequence shown here is derived from an EMBL/GenBank/DDBJ whole genome shotgun (WGS) entry which is preliminary data.</text>
</comment>
<feature type="transmembrane region" description="Helical" evidence="1">
    <location>
        <begin position="156"/>
        <end position="177"/>
    </location>
</feature>
<proteinExistence type="predicted"/>
<feature type="transmembrane region" description="Helical" evidence="1">
    <location>
        <begin position="79"/>
        <end position="106"/>
    </location>
</feature>
<protein>
    <recommendedName>
        <fullName evidence="2">Glycosyltransferase 2-like domain-containing protein</fullName>
    </recommendedName>
</protein>
<keyword evidence="1" id="KW-0472">Membrane</keyword>
<dbReference type="InterPro" id="IPR001173">
    <property type="entry name" value="Glyco_trans_2-like"/>
</dbReference>
<dbReference type="InterPro" id="IPR029044">
    <property type="entry name" value="Nucleotide-diphossugar_trans"/>
</dbReference>
<keyword evidence="1" id="KW-1133">Transmembrane helix</keyword>
<dbReference type="EMBL" id="MHRQ01000005">
    <property type="protein sequence ID" value="OHA27368.1"/>
    <property type="molecule type" value="Genomic_DNA"/>
</dbReference>